<evidence type="ECO:0000256" key="2">
    <source>
        <dbReference type="ARBA" id="ARBA00022679"/>
    </source>
</evidence>
<dbReference type="PANTHER" id="PTHR36174">
    <property type="entry name" value="LIPID II:GLYCINE GLYCYLTRANSFERASE"/>
    <property type="match status" value="1"/>
</dbReference>
<dbReference type="Pfam" id="PF02388">
    <property type="entry name" value="FemAB"/>
    <property type="match status" value="2"/>
</dbReference>
<protein>
    <recommendedName>
        <fullName evidence="9">Peptidoglycan bridge formation protein FemAB</fullName>
    </recommendedName>
</protein>
<keyword evidence="3" id="KW-0133">Cell shape</keyword>
<dbReference type="EMBL" id="PCSZ01000078">
    <property type="protein sequence ID" value="PIP60183.1"/>
    <property type="molecule type" value="Genomic_DNA"/>
</dbReference>
<dbReference type="GO" id="GO:0008360">
    <property type="term" value="P:regulation of cell shape"/>
    <property type="evidence" value="ECO:0007669"/>
    <property type="project" value="UniProtKB-KW"/>
</dbReference>
<evidence type="ECO:0000256" key="3">
    <source>
        <dbReference type="ARBA" id="ARBA00022960"/>
    </source>
</evidence>
<evidence type="ECO:0000256" key="5">
    <source>
        <dbReference type="ARBA" id="ARBA00023315"/>
    </source>
</evidence>
<dbReference type="InterPro" id="IPR050644">
    <property type="entry name" value="PG_Glycine_Bridge_Synth"/>
</dbReference>
<dbReference type="Gene3D" id="3.40.630.30">
    <property type="match status" value="2"/>
</dbReference>
<keyword evidence="5" id="KW-0012">Acyltransferase</keyword>
<evidence type="ECO:0000313" key="7">
    <source>
        <dbReference type="EMBL" id="PIP60183.1"/>
    </source>
</evidence>
<dbReference type="SUPFAM" id="SSF55729">
    <property type="entry name" value="Acyl-CoA N-acyltransferases (Nat)"/>
    <property type="match status" value="2"/>
</dbReference>
<evidence type="ECO:0000256" key="1">
    <source>
        <dbReference type="ARBA" id="ARBA00009943"/>
    </source>
</evidence>
<dbReference type="GO" id="GO:0071555">
    <property type="term" value="P:cell wall organization"/>
    <property type="evidence" value="ECO:0007669"/>
    <property type="project" value="UniProtKB-KW"/>
</dbReference>
<keyword evidence="6" id="KW-0961">Cell wall biogenesis/degradation</keyword>
<gene>
    <name evidence="7" type="ORF">COX00_04645</name>
</gene>
<sequence length="330" mass="38283">MKLIEITEKKDWSDLLERGKNPSFLQSWEWGVLQTSLGKELRRFSLEGGEKKLGLISLIREERKPFSGYWIAPKGPVFFDELHADFTKLGKLLEETLKEKTMFVRVEPELASQQRFTLPKKWKRHRAYNPSTTYCVDLTQSEEELLEHMHQKTRYNIRIAKRHGVITRLGTEQDLPLFLKLMQETAGRDGFRQHEGDYLRSTYEALQKEGMACIRVAEQEGELLAANLEIAFAGTLTYLYGASSGKNRNVMAPYLLHWEAMKAAKKEGLVSYDFWGANPADETELDFKSSWKGISRFKERWGGERLEYVGTYDIPLQPLLYKVLKTFGRL</sequence>
<name>A0A2H0BR71_9BACT</name>
<dbReference type="PANTHER" id="PTHR36174:SF1">
    <property type="entry name" value="LIPID II:GLYCINE GLYCYLTRANSFERASE"/>
    <property type="match status" value="1"/>
</dbReference>
<dbReference type="GO" id="GO:0016755">
    <property type="term" value="F:aminoacyltransferase activity"/>
    <property type="evidence" value="ECO:0007669"/>
    <property type="project" value="InterPro"/>
</dbReference>
<reference evidence="7 8" key="1">
    <citation type="submission" date="2017-09" db="EMBL/GenBank/DDBJ databases">
        <title>Depth-based differentiation of microbial function through sediment-hosted aquifers and enrichment of novel symbionts in the deep terrestrial subsurface.</title>
        <authorList>
            <person name="Probst A.J."/>
            <person name="Ladd B."/>
            <person name="Jarett J.K."/>
            <person name="Geller-Mcgrath D.E."/>
            <person name="Sieber C.M."/>
            <person name="Emerson J.B."/>
            <person name="Anantharaman K."/>
            <person name="Thomas B.C."/>
            <person name="Malmstrom R."/>
            <person name="Stieglmeier M."/>
            <person name="Klingl A."/>
            <person name="Woyke T."/>
            <person name="Ryan C.M."/>
            <person name="Banfield J.F."/>
        </authorList>
    </citation>
    <scope>NUCLEOTIDE SEQUENCE [LARGE SCALE GENOMIC DNA]</scope>
    <source>
        <strain evidence="7">CG22_combo_CG10-13_8_21_14_all_47_17</strain>
    </source>
</reference>
<evidence type="ECO:0000313" key="8">
    <source>
        <dbReference type="Proteomes" id="UP000231581"/>
    </source>
</evidence>
<keyword evidence="4" id="KW-0573">Peptidoglycan synthesis</keyword>
<accession>A0A2H0BR71</accession>
<dbReference type="AlphaFoldDB" id="A0A2H0BR71"/>
<dbReference type="GO" id="GO:0009252">
    <property type="term" value="P:peptidoglycan biosynthetic process"/>
    <property type="evidence" value="ECO:0007669"/>
    <property type="project" value="UniProtKB-KW"/>
</dbReference>
<dbReference type="PROSITE" id="PS51191">
    <property type="entry name" value="FEMABX"/>
    <property type="match status" value="1"/>
</dbReference>
<evidence type="ECO:0000256" key="6">
    <source>
        <dbReference type="ARBA" id="ARBA00023316"/>
    </source>
</evidence>
<comment type="caution">
    <text evidence="7">The sequence shown here is derived from an EMBL/GenBank/DDBJ whole genome shotgun (WGS) entry which is preliminary data.</text>
</comment>
<evidence type="ECO:0000256" key="4">
    <source>
        <dbReference type="ARBA" id="ARBA00022984"/>
    </source>
</evidence>
<dbReference type="InterPro" id="IPR003447">
    <property type="entry name" value="FEMABX"/>
</dbReference>
<dbReference type="InterPro" id="IPR016181">
    <property type="entry name" value="Acyl_CoA_acyltransferase"/>
</dbReference>
<organism evidence="7 8">
    <name type="scientific">Candidatus Uhrbacteria bacterium CG22_combo_CG10-13_8_21_14_all_47_17</name>
    <dbReference type="NCBI Taxonomy" id="1975041"/>
    <lineage>
        <taxon>Bacteria</taxon>
        <taxon>Candidatus Uhriibacteriota</taxon>
    </lineage>
</organism>
<comment type="similarity">
    <text evidence="1">Belongs to the FemABX family.</text>
</comment>
<dbReference type="Proteomes" id="UP000231581">
    <property type="component" value="Unassembled WGS sequence"/>
</dbReference>
<keyword evidence="2" id="KW-0808">Transferase</keyword>
<proteinExistence type="inferred from homology"/>
<evidence type="ECO:0008006" key="9">
    <source>
        <dbReference type="Google" id="ProtNLM"/>
    </source>
</evidence>